<keyword evidence="1" id="KW-1133">Transmembrane helix</keyword>
<evidence type="ECO:0000256" key="1">
    <source>
        <dbReference type="SAM" id="Phobius"/>
    </source>
</evidence>
<keyword evidence="1" id="KW-0472">Membrane</keyword>
<keyword evidence="1" id="KW-0812">Transmembrane</keyword>
<feature type="transmembrane region" description="Helical" evidence="1">
    <location>
        <begin position="144"/>
        <end position="160"/>
    </location>
</feature>
<reference evidence="2" key="1">
    <citation type="submission" date="2021-12" db="EMBL/GenBank/DDBJ databases">
        <authorList>
            <person name="Veyrier F.J."/>
        </authorList>
    </citation>
    <scope>NUCLEOTIDE SEQUENCE</scope>
    <source>
        <strain evidence="2">17694</strain>
    </source>
</reference>
<name>A0A8T9MVP2_9NEIS</name>
<dbReference type="Pfam" id="PF25323">
    <property type="entry name" value="6TM_PilS"/>
    <property type="match status" value="1"/>
</dbReference>
<feature type="transmembrane region" description="Helical" evidence="1">
    <location>
        <begin position="110"/>
        <end position="132"/>
    </location>
</feature>
<accession>A0A8T9MVP2</accession>
<feature type="transmembrane region" description="Helical" evidence="1">
    <location>
        <begin position="71"/>
        <end position="89"/>
    </location>
</feature>
<gene>
    <name evidence="2" type="ORF">LVJ77_03275</name>
</gene>
<organism evidence="2 3">
    <name type="scientific">Conchiformibius kuhniae</name>
    <dbReference type="NCBI Taxonomy" id="211502"/>
    <lineage>
        <taxon>Bacteria</taxon>
        <taxon>Pseudomonadati</taxon>
        <taxon>Pseudomonadota</taxon>
        <taxon>Betaproteobacteria</taxon>
        <taxon>Neisseriales</taxon>
        <taxon>Neisseriaceae</taxon>
        <taxon>Conchiformibius</taxon>
    </lineage>
</organism>
<proteinExistence type="predicted"/>
<evidence type="ECO:0000313" key="2">
    <source>
        <dbReference type="EMBL" id="UOP05251.1"/>
    </source>
</evidence>
<protein>
    <submittedName>
        <fullName evidence="2">Uncharacterized protein</fullName>
    </submittedName>
</protein>
<sequence length="175" mass="20074">MVVSAQPVWQAQDWEVQIDRIISLTNIARVTVFFTLMMFTAFSQQWSDLFEIRQERFSALFAYLNSGGMRAWLWAYGIMMIVCIVNPNWQKQDRSTAPSISAVTDITMMVLLTHLLGGINSGFAILILPFLAVSCLLSYGRYPLLYASYASVLILLLLIWREYRSVPMCRAILMR</sequence>
<dbReference type="AlphaFoldDB" id="A0A8T9MVP2"/>
<dbReference type="Proteomes" id="UP000831534">
    <property type="component" value="Chromosome"/>
</dbReference>
<reference evidence="2" key="2">
    <citation type="journal article" date="2022" name="Res Sq">
        <title>Evolution of multicellular longitudinally dividing oral cavity symbionts (Neisseriaceae).</title>
        <authorList>
            <person name="Nyongesa S."/>
            <person name="Weber P."/>
            <person name="Bernet E."/>
            <person name="Pullido F."/>
            <person name="Nieckarz M."/>
            <person name="Delaby M."/>
            <person name="Nieves C."/>
            <person name="Viehboeck T."/>
            <person name="Krause N."/>
            <person name="Rivera-Millot A."/>
            <person name="Nakamura A."/>
            <person name="Vischer N."/>
            <person name="VanNieuwenhze M."/>
            <person name="Brun Y."/>
            <person name="Cava F."/>
            <person name="Bulgheresi S."/>
            <person name="Veyrier F."/>
        </authorList>
    </citation>
    <scope>NUCLEOTIDE SEQUENCE</scope>
    <source>
        <strain evidence="2">17694</strain>
    </source>
</reference>
<feature type="transmembrane region" description="Helical" evidence="1">
    <location>
        <begin position="21"/>
        <end position="42"/>
    </location>
</feature>
<dbReference type="EMBL" id="CP091521">
    <property type="protein sequence ID" value="UOP05251.1"/>
    <property type="molecule type" value="Genomic_DNA"/>
</dbReference>
<evidence type="ECO:0000313" key="3">
    <source>
        <dbReference type="Proteomes" id="UP000831534"/>
    </source>
</evidence>
<keyword evidence="3" id="KW-1185">Reference proteome</keyword>